<dbReference type="OrthoDB" id="6428734at2"/>
<protein>
    <submittedName>
        <fullName evidence="1">Uncharacterized protein</fullName>
    </submittedName>
</protein>
<proteinExistence type="predicted"/>
<dbReference type="RefSeq" id="WP_090258852.1">
    <property type="nucleotide sequence ID" value="NZ_FOIR01000002.1"/>
</dbReference>
<dbReference type="AlphaFoldDB" id="A0A1I0QL76"/>
<accession>A0A1I0QL76</accession>
<organism evidence="1 2">
    <name type="scientific">Roseivirga pacifica</name>
    <dbReference type="NCBI Taxonomy" id="1267423"/>
    <lineage>
        <taxon>Bacteria</taxon>
        <taxon>Pseudomonadati</taxon>
        <taxon>Bacteroidota</taxon>
        <taxon>Cytophagia</taxon>
        <taxon>Cytophagales</taxon>
        <taxon>Roseivirgaceae</taxon>
        <taxon>Roseivirga</taxon>
    </lineage>
</organism>
<dbReference type="Proteomes" id="UP000199437">
    <property type="component" value="Unassembled WGS sequence"/>
</dbReference>
<dbReference type="GeneID" id="99987134"/>
<evidence type="ECO:0000313" key="1">
    <source>
        <dbReference type="EMBL" id="SEW27904.1"/>
    </source>
</evidence>
<gene>
    <name evidence="1" type="ORF">SAMN05216290_2436</name>
</gene>
<dbReference type="EMBL" id="FOIR01000002">
    <property type="protein sequence ID" value="SEW27904.1"/>
    <property type="molecule type" value="Genomic_DNA"/>
</dbReference>
<dbReference type="STRING" id="1267423.SAMN05216290_2436"/>
<reference evidence="2" key="1">
    <citation type="submission" date="2016-10" db="EMBL/GenBank/DDBJ databases">
        <authorList>
            <person name="Varghese N."/>
            <person name="Submissions S."/>
        </authorList>
    </citation>
    <scope>NUCLEOTIDE SEQUENCE [LARGE SCALE GENOMIC DNA]</scope>
    <source>
        <strain evidence="2">CGMCC 1.12402</strain>
    </source>
</reference>
<keyword evidence="2" id="KW-1185">Reference proteome</keyword>
<evidence type="ECO:0000313" key="2">
    <source>
        <dbReference type="Proteomes" id="UP000199437"/>
    </source>
</evidence>
<sequence length="203" mass="23426">MSHIDSYDHEYIGHLGYLPIYHPLQEIEKVKWGDYDFGADPTNLVLGGGSGEHPGLVLHKLECFAAKFLLEAITEKQETSLSDEDREYLADLAYPNYTEVFEFCEWRVDEFSSLHEMAKTGVTGEPLKEDQRVEEWLLLSIGELIHYSLPELNPEKEKLDQIFGQFDFYPFMENVSIPPPGYPKLRGRLVKDGETVWGVHRFN</sequence>
<name>A0A1I0QL76_9BACT</name>